<dbReference type="RefSeq" id="WP_272089200.1">
    <property type="nucleotide sequence ID" value="NZ_JAQNDL010000003.1"/>
</dbReference>
<evidence type="ECO:0008006" key="3">
    <source>
        <dbReference type="Google" id="ProtNLM"/>
    </source>
</evidence>
<protein>
    <recommendedName>
        <fullName evidence="3">RNA polymerase sigma-70 region 2 domain-containing protein</fullName>
    </recommendedName>
</protein>
<dbReference type="Proteomes" id="UP001221686">
    <property type="component" value="Unassembled WGS sequence"/>
</dbReference>
<evidence type="ECO:0000313" key="1">
    <source>
        <dbReference type="EMBL" id="MDC0720690.1"/>
    </source>
</evidence>
<accession>A0ABT5E4M9</accession>
<reference evidence="1 2" key="1">
    <citation type="submission" date="2022-11" db="EMBL/GenBank/DDBJ databases">
        <title>Minimal conservation of predation-associated metabolite biosynthetic gene clusters underscores biosynthetic potential of Myxococcota including descriptions for ten novel species: Archangium lansinium sp. nov., Myxococcus landrumus sp. nov., Nannocystis bai.</title>
        <authorList>
            <person name="Ahearne A."/>
            <person name="Stevens C."/>
            <person name="Dowd S."/>
        </authorList>
    </citation>
    <scope>NUCLEOTIDE SEQUENCE [LARGE SCALE GENOMIC DNA]</scope>
    <source>
        <strain evidence="1 2">BB15-2</strain>
    </source>
</reference>
<evidence type="ECO:0000313" key="2">
    <source>
        <dbReference type="Proteomes" id="UP001221686"/>
    </source>
</evidence>
<comment type="caution">
    <text evidence="1">The sequence shown here is derived from an EMBL/GenBank/DDBJ whole genome shotgun (WGS) entry which is preliminary data.</text>
</comment>
<organism evidence="1 2">
    <name type="scientific">Nannocystis bainbridge</name>
    <dbReference type="NCBI Taxonomy" id="2995303"/>
    <lineage>
        <taxon>Bacteria</taxon>
        <taxon>Pseudomonadati</taxon>
        <taxon>Myxococcota</taxon>
        <taxon>Polyangia</taxon>
        <taxon>Nannocystales</taxon>
        <taxon>Nannocystaceae</taxon>
        <taxon>Nannocystis</taxon>
    </lineage>
</organism>
<name>A0ABT5E4M9_9BACT</name>
<proteinExistence type="predicted"/>
<gene>
    <name evidence="1" type="ORF">POL25_27545</name>
</gene>
<sequence>MFEARDEAAIMRAFLPYARALARTLAAAARVDADEVEAEVGAVLVDRVRSFDLGRSVRFATHLRWGIQTVCRKLQRQAGRIVFIGDGVAGLVARDEPDAKDAGRRLRACLDLVTDAQRQVILARLHDSDPGLRPQQVRSRWRRACERIRRRTESR</sequence>
<keyword evidence="2" id="KW-1185">Reference proteome</keyword>
<dbReference type="EMBL" id="JAQNDL010000003">
    <property type="protein sequence ID" value="MDC0720690.1"/>
    <property type="molecule type" value="Genomic_DNA"/>
</dbReference>